<protein>
    <submittedName>
        <fullName evidence="2">Uncharacterized protein</fullName>
    </submittedName>
</protein>
<proteinExistence type="predicted"/>
<gene>
    <name evidence="2" type="ORF">BKA67DRAFT_538055</name>
</gene>
<dbReference type="Proteomes" id="UP000758603">
    <property type="component" value="Unassembled WGS sequence"/>
</dbReference>
<dbReference type="EMBL" id="JAGPXC010000006">
    <property type="protein sequence ID" value="KAH6652230.1"/>
    <property type="molecule type" value="Genomic_DNA"/>
</dbReference>
<evidence type="ECO:0000256" key="1">
    <source>
        <dbReference type="SAM" id="MobiDB-lite"/>
    </source>
</evidence>
<feature type="compositionally biased region" description="Basic residues" evidence="1">
    <location>
        <begin position="1"/>
        <end position="12"/>
    </location>
</feature>
<organism evidence="2 3">
    <name type="scientific">Truncatella angustata</name>
    <dbReference type="NCBI Taxonomy" id="152316"/>
    <lineage>
        <taxon>Eukaryota</taxon>
        <taxon>Fungi</taxon>
        <taxon>Dikarya</taxon>
        <taxon>Ascomycota</taxon>
        <taxon>Pezizomycotina</taxon>
        <taxon>Sordariomycetes</taxon>
        <taxon>Xylariomycetidae</taxon>
        <taxon>Amphisphaeriales</taxon>
        <taxon>Sporocadaceae</taxon>
        <taxon>Truncatella</taxon>
    </lineage>
</organism>
<accession>A0A9P8ZVQ1</accession>
<comment type="caution">
    <text evidence="2">The sequence shown here is derived from an EMBL/GenBank/DDBJ whole genome shotgun (WGS) entry which is preliminary data.</text>
</comment>
<sequence>MAPQPHHSHRGGGRGSFQGSNNNQNNGFNYPGDWSPKGSPHPTSTGGRGGYKGKNFDPGHHKRFSSQQGLVPDGGNTPQPFVNRDGNGANSGGSYKGRNFDPDYQNRVKSQHASHHSGNHGQATAGNHPFQLSPDQPSGPRNRSNKKRSRRDRQNLGGRQDPYFHRKRRLDQSADTWMCECQTPPTECHEALMREYLTMGNENRQVLAQHEHATEVMKCTIEHFLQSNPHLRQSMEECYKNVEQQIIQQEFEQLQDLLPDVPEPQVPVADMFSHD</sequence>
<evidence type="ECO:0000313" key="3">
    <source>
        <dbReference type="Proteomes" id="UP000758603"/>
    </source>
</evidence>
<dbReference type="OrthoDB" id="10430824at2759"/>
<name>A0A9P8ZVQ1_9PEZI</name>
<feature type="compositionally biased region" description="Low complexity" evidence="1">
    <location>
        <begin position="17"/>
        <end position="29"/>
    </location>
</feature>
<feature type="region of interest" description="Disordered" evidence="1">
    <location>
        <begin position="1"/>
        <end position="167"/>
    </location>
</feature>
<evidence type="ECO:0000313" key="2">
    <source>
        <dbReference type="EMBL" id="KAH6652230.1"/>
    </source>
</evidence>
<dbReference type="GeneID" id="70129316"/>
<dbReference type="RefSeq" id="XP_045956508.1">
    <property type="nucleotide sequence ID" value="XM_046100424.1"/>
</dbReference>
<reference evidence="2" key="1">
    <citation type="journal article" date="2021" name="Nat. Commun.">
        <title>Genetic determinants of endophytism in the Arabidopsis root mycobiome.</title>
        <authorList>
            <person name="Mesny F."/>
            <person name="Miyauchi S."/>
            <person name="Thiergart T."/>
            <person name="Pickel B."/>
            <person name="Atanasova L."/>
            <person name="Karlsson M."/>
            <person name="Huettel B."/>
            <person name="Barry K.W."/>
            <person name="Haridas S."/>
            <person name="Chen C."/>
            <person name="Bauer D."/>
            <person name="Andreopoulos W."/>
            <person name="Pangilinan J."/>
            <person name="LaButti K."/>
            <person name="Riley R."/>
            <person name="Lipzen A."/>
            <person name="Clum A."/>
            <person name="Drula E."/>
            <person name="Henrissat B."/>
            <person name="Kohler A."/>
            <person name="Grigoriev I.V."/>
            <person name="Martin F.M."/>
            <person name="Hacquard S."/>
        </authorList>
    </citation>
    <scope>NUCLEOTIDE SEQUENCE</scope>
    <source>
        <strain evidence="2">MPI-SDFR-AT-0073</strain>
    </source>
</reference>
<feature type="compositionally biased region" description="Basic residues" evidence="1">
    <location>
        <begin position="109"/>
        <end position="118"/>
    </location>
</feature>
<dbReference type="AlphaFoldDB" id="A0A9P8ZVQ1"/>
<keyword evidence="3" id="KW-1185">Reference proteome</keyword>